<proteinExistence type="predicted"/>
<evidence type="ECO:0000313" key="4">
    <source>
        <dbReference type="Proteomes" id="UP000252289"/>
    </source>
</evidence>
<dbReference type="SUPFAM" id="SSF51621">
    <property type="entry name" value="Phosphoenolpyruvate/pyruvate domain"/>
    <property type="match status" value="1"/>
</dbReference>
<organism evidence="3 4">
    <name type="scientific">PS1 clade bacterium</name>
    <dbReference type="NCBI Taxonomy" id="2175152"/>
    <lineage>
        <taxon>Bacteria</taxon>
        <taxon>Pseudomonadati</taxon>
        <taxon>Pseudomonadota</taxon>
        <taxon>Alphaproteobacteria</taxon>
        <taxon>PS1 clade</taxon>
    </lineage>
</organism>
<dbReference type="Proteomes" id="UP000252289">
    <property type="component" value="Unassembled WGS sequence"/>
</dbReference>
<dbReference type="GO" id="GO:0005829">
    <property type="term" value="C:cytosol"/>
    <property type="evidence" value="ECO:0007669"/>
    <property type="project" value="TreeGrafter"/>
</dbReference>
<dbReference type="GO" id="GO:0008964">
    <property type="term" value="F:phosphoenolpyruvate carboxylase activity"/>
    <property type="evidence" value="ECO:0007669"/>
    <property type="project" value="InterPro"/>
</dbReference>
<evidence type="ECO:0000256" key="2">
    <source>
        <dbReference type="ARBA" id="ARBA00022419"/>
    </source>
</evidence>
<keyword evidence="3" id="KW-0670">Pyruvate</keyword>
<dbReference type="PANTHER" id="PTHR30523">
    <property type="entry name" value="PHOSPHOENOLPYRUVATE CARBOXYLASE"/>
    <property type="match status" value="1"/>
</dbReference>
<reference evidence="3 4" key="1">
    <citation type="journal article" date="2018" name="Microbiome">
        <title>Fine metagenomic profile of the Mediterranean stratified and mixed water columns revealed by assembly and recruitment.</title>
        <authorList>
            <person name="Haro-Moreno J.M."/>
            <person name="Lopez-Perez M."/>
            <person name="De La Torre J.R."/>
            <person name="Picazo A."/>
            <person name="Camacho A."/>
            <person name="Rodriguez-Valera F."/>
        </authorList>
    </citation>
    <scope>NUCLEOTIDE SEQUENCE [LARGE SCALE GENOMIC DNA]</scope>
    <source>
        <strain evidence="3">MED-G50</strain>
    </source>
</reference>
<comment type="function">
    <text evidence="1">Forms oxaloacetate, a four-carbon dicarboxylic acid source for the tricarboxylic acid cycle.</text>
</comment>
<dbReference type="GO" id="GO:0006099">
    <property type="term" value="P:tricarboxylic acid cycle"/>
    <property type="evidence" value="ECO:0007669"/>
    <property type="project" value="InterPro"/>
</dbReference>
<dbReference type="PANTHER" id="PTHR30523:SF6">
    <property type="entry name" value="PHOSPHOENOLPYRUVATE CARBOXYLASE"/>
    <property type="match status" value="1"/>
</dbReference>
<gene>
    <name evidence="3" type="ORF">DBW64_01315</name>
</gene>
<protein>
    <recommendedName>
        <fullName evidence="2">Phosphoenolpyruvate carboxylase</fullName>
    </recommendedName>
</protein>
<comment type="caution">
    <text evidence="3">The sequence shown here is derived from an EMBL/GenBank/DDBJ whole genome shotgun (WGS) entry which is preliminary data.</text>
</comment>
<sequence>MSLPLNNAASLRKQLMQYWPMREHDPHANAAKLLAYRLSDELAAGDMSLPHLEGILADLCKSAARERGTRLARRAGLDDIDTWRRQFKKILAEKAKSGFTNFRKWVESDAVGLVATAHPTFAMTDDMRGHVLGAATGKPSRKKLSADAIIRHEPPSLSDEHAEAQKCIKTMHKVVDIANEMILAQASKSFPKQWTRLTPQLVTVASWVGYDLDGRRDIQWSDTIRLKLGEKAAKLQDYCDMAKAITKDTTSPPKGLVDFIVAAGKAVEIARDEQNAFAQDLSDPDNLAAAAKLLTAPHADRWIDIEPGLAYLNAAIRQTQNRKIKQACLVLRAHMRRCGMGTARLHLRVNAQQVLTAIGAHVPITGDDRLNSRTFLRRVSKFTDKVKPVKSDFAMLDAQDSTVNRQLLLAAQILKSIDRDMPIRFLIAECDQASIVLSALALARYYGVEDQLDISPLFETPHALRNGGRVVEQMLEQPAYRNHVKKRGVIAVQTGFSDAGRFMGQIAAVLAVERLQSHLATAIAESGLTDMRALIFNTHGESNGRGSHPGTLTQRMDYIMSPWVFERFRSHKIALTHEFSFQGGDGFLWFGDDLLGEASLMQLLCARFKPTDTATQDEFYNDADFVWDFYNEVINQQDSLYHDDDYRYVLSGFARNFLIPSGSRPEIRQASGPLAQSTFTPRRIRAIPHNAILQQLAIPTNVIFGIGRAGRIDPNRFNMIFRNAPRGRTIMDMVLGSWQNTQLQVLAAYGDFQDPNFWISRAIAQGKKPTRWQYRHVAHQLYQRNANPRLRQLLYRLRADGDLLSGIMETSESDISVNLSPQANHATQNQILFHGIRLAVLMHTQLVCASLPINAPPGATRAEIMERICNFDLSHVIATLNSIYPAREETDVKNSSDSSREIVKILTDCHRLIHMTSQGLSQSFNAYG</sequence>
<dbReference type="Pfam" id="PF00311">
    <property type="entry name" value="PEPcase"/>
    <property type="match status" value="1"/>
</dbReference>
<name>A0A368EMJ8_9PROT</name>
<dbReference type="AlphaFoldDB" id="A0A368EMJ8"/>
<dbReference type="EMBL" id="QOQK01000003">
    <property type="protein sequence ID" value="RCL85289.1"/>
    <property type="molecule type" value="Genomic_DNA"/>
</dbReference>
<dbReference type="InterPro" id="IPR015813">
    <property type="entry name" value="Pyrv/PenolPyrv_kinase-like_dom"/>
</dbReference>
<dbReference type="GO" id="GO:0015977">
    <property type="term" value="P:carbon fixation"/>
    <property type="evidence" value="ECO:0007669"/>
    <property type="project" value="InterPro"/>
</dbReference>
<dbReference type="InterPro" id="IPR021135">
    <property type="entry name" value="PEP_COase"/>
</dbReference>
<evidence type="ECO:0000256" key="1">
    <source>
        <dbReference type="ARBA" id="ARBA00003670"/>
    </source>
</evidence>
<accession>A0A368EMJ8</accession>
<evidence type="ECO:0000313" key="3">
    <source>
        <dbReference type="EMBL" id="RCL85289.1"/>
    </source>
</evidence>